<accession>A0ABT6NDV3</accession>
<evidence type="ECO:0000313" key="2">
    <source>
        <dbReference type="Proteomes" id="UP001158045"/>
    </source>
</evidence>
<dbReference type="EMBL" id="JARYZI010000006">
    <property type="protein sequence ID" value="MDH8678609.1"/>
    <property type="molecule type" value="Genomic_DNA"/>
</dbReference>
<gene>
    <name evidence="1" type="ORF">QE109_10650</name>
</gene>
<evidence type="ECO:0000313" key="1">
    <source>
        <dbReference type="EMBL" id="MDH8678609.1"/>
    </source>
</evidence>
<reference evidence="1 2" key="1">
    <citation type="submission" date="2023-04" db="EMBL/GenBank/DDBJ databases">
        <title>Fusibacter bizertensis strain WBS, isolated from littoral bottom sediments of the Arctic seas - biochemical and genomic analysis.</title>
        <authorList>
            <person name="Brioukhanov A.L."/>
        </authorList>
    </citation>
    <scope>NUCLEOTIDE SEQUENCE [LARGE SCALE GENOMIC DNA]</scope>
    <source>
        <strain evidence="1 2">WBS</strain>
    </source>
</reference>
<sequence>MMKSELIIEMEDLLLEKIERQNRCLSLYKTLDDSVRADLCSAIFRSIDEEVILIGHIDLVFVSKLEKFKSRHNVSDLSELKREALDEFAMVKKAVNRILESDEKLNIYFDSTYLLRVKAKKDAQDQVKKLRMTSAYRNINKI</sequence>
<name>A0ABT6NDV3_9FIRM</name>
<protein>
    <submittedName>
        <fullName evidence="1">Uncharacterized protein</fullName>
    </submittedName>
</protein>
<comment type="caution">
    <text evidence="1">The sequence shown here is derived from an EMBL/GenBank/DDBJ whole genome shotgun (WGS) entry which is preliminary data.</text>
</comment>
<keyword evidence="2" id="KW-1185">Reference proteome</keyword>
<dbReference type="Proteomes" id="UP001158045">
    <property type="component" value="Unassembled WGS sequence"/>
</dbReference>
<proteinExistence type="predicted"/>
<organism evidence="1 2">
    <name type="scientific">Fusibacter bizertensis</name>
    <dbReference type="NCBI Taxonomy" id="1488331"/>
    <lineage>
        <taxon>Bacteria</taxon>
        <taxon>Bacillati</taxon>
        <taxon>Bacillota</taxon>
        <taxon>Clostridia</taxon>
        <taxon>Eubacteriales</taxon>
        <taxon>Eubacteriales Family XII. Incertae Sedis</taxon>
        <taxon>Fusibacter</taxon>
    </lineage>
</organism>
<dbReference type="RefSeq" id="WP_281094459.1">
    <property type="nucleotide sequence ID" value="NZ_JARYZI010000006.1"/>
</dbReference>